<sequence>MPDLWSCRIANMYWRAAGWNKCWARAKGRSRRRFARCRTPIINTQRYGDYVKSAIIDINNIKKKLIGSPFENNQRRMDLMQRVVNMKLKIMRLSVAMKRWNSKKLSKFINFSPRHCHTKKLVDRLQESKQVVQGGSVYPQTVSKTAN</sequence>
<accession>A0ABQ9JSE3</accession>
<evidence type="ECO:0000313" key="1">
    <source>
        <dbReference type="EMBL" id="KAJ8981198.1"/>
    </source>
</evidence>
<keyword evidence="2" id="KW-1185">Reference proteome</keyword>
<dbReference type="EMBL" id="JAPWTJ010000198">
    <property type="protein sequence ID" value="KAJ8981198.1"/>
    <property type="molecule type" value="Genomic_DNA"/>
</dbReference>
<reference evidence="1" key="1">
    <citation type="journal article" date="2023" name="Insect Mol. Biol.">
        <title>Genome sequencing provides insights into the evolution of gene families encoding plant cell wall-degrading enzymes in longhorned beetles.</title>
        <authorList>
            <person name="Shin N.R."/>
            <person name="Okamura Y."/>
            <person name="Kirsch R."/>
            <person name="Pauchet Y."/>
        </authorList>
    </citation>
    <scope>NUCLEOTIDE SEQUENCE</scope>
    <source>
        <strain evidence="1">MMC_N1</strain>
    </source>
</reference>
<name>A0ABQ9JSE3_9CUCU</name>
<dbReference type="Proteomes" id="UP001162164">
    <property type="component" value="Unassembled WGS sequence"/>
</dbReference>
<protein>
    <submittedName>
        <fullName evidence="1">Uncharacterized protein</fullName>
    </submittedName>
</protein>
<comment type="caution">
    <text evidence="1">The sequence shown here is derived from an EMBL/GenBank/DDBJ whole genome shotgun (WGS) entry which is preliminary data.</text>
</comment>
<gene>
    <name evidence="1" type="ORF">NQ317_014842</name>
</gene>
<organism evidence="1 2">
    <name type="scientific">Molorchus minor</name>
    <dbReference type="NCBI Taxonomy" id="1323400"/>
    <lineage>
        <taxon>Eukaryota</taxon>
        <taxon>Metazoa</taxon>
        <taxon>Ecdysozoa</taxon>
        <taxon>Arthropoda</taxon>
        <taxon>Hexapoda</taxon>
        <taxon>Insecta</taxon>
        <taxon>Pterygota</taxon>
        <taxon>Neoptera</taxon>
        <taxon>Endopterygota</taxon>
        <taxon>Coleoptera</taxon>
        <taxon>Polyphaga</taxon>
        <taxon>Cucujiformia</taxon>
        <taxon>Chrysomeloidea</taxon>
        <taxon>Cerambycidae</taxon>
        <taxon>Lamiinae</taxon>
        <taxon>Monochamini</taxon>
        <taxon>Molorchus</taxon>
    </lineage>
</organism>
<evidence type="ECO:0000313" key="2">
    <source>
        <dbReference type="Proteomes" id="UP001162164"/>
    </source>
</evidence>
<proteinExistence type="predicted"/>